<protein>
    <recommendedName>
        <fullName evidence="4">DUF5683 domain-containing protein</fullName>
    </recommendedName>
</protein>
<feature type="transmembrane region" description="Helical" evidence="1">
    <location>
        <begin position="117"/>
        <end position="136"/>
    </location>
</feature>
<evidence type="ECO:0000256" key="1">
    <source>
        <dbReference type="SAM" id="Phobius"/>
    </source>
</evidence>
<proteinExistence type="predicted"/>
<dbReference type="OrthoDB" id="1681794at2"/>
<dbReference type="EMBL" id="CP034437">
    <property type="protein sequence ID" value="AZN41717.1"/>
    <property type="molecule type" value="Genomic_DNA"/>
</dbReference>
<keyword evidence="1" id="KW-1133">Transmembrane helix</keyword>
<gene>
    <name evidence="2" type="ORF">EJC50_20090</name>
</gene>
<accession>A0A3Q8X747</accession>
<sequence length="145" mass="15977">MRTIAVICSILMPGFGQLFNRQYFKALILLLLEIGLNSTIHLNHVIKLDMLGHDDKILHAANLGVAHFYPGFYVMNTWDAFASAKPYPPDYRAIIFFIIAGFAGTFCVIFSEYIPNPVVTSGLSMIAIIVTGSLAFNKSSNTSSL</sequence>
<keyword evidence="1" id="KW-0812">Transmembrane</keyword>
<dbReference type="RefSeq" id="WP_126017423.1">
    <property type="nucleotide sequence ID" value="NZ_CP034437.1"/>
</dbReference>
<dbReference type="KEGG" id="palb:EJC50_20090"/>
<organism evidence="2 3">
    <name type="scientific">Paenibacillus albus</name>
    <dbReference type="NCBI Taxonomy" id="2495582"/>
    <lineage>
        <taxon>Bacteria</taxon>
        <taxon>Bacillati</taxon>
        <taxon>Bacillota</taxon>
        <taxon>Bacilli</taxon>
        <taxon>Bacillales</taxon>
        <taxon>Paenibacillaceae</taxon>
        <taxon>Paenibacillus</taxon>
    </lineage>
</organism>
<evidence type="ECO:0008006" key="4">
    <source>
        <dbReference type="Google" id="ProtNLM"/>
    </source>
</evidence>
<reference evidence="3" key="1">
    <citation type="submission" date="2018-12" db="EMBL/GenBank/DDBJ databases">
        <title>Genome sequence of Peanibacillus sp.</title>
        <authorList>
            <person name="Subramani G."/>
            <person name="Srinivasan S."/>
            <person name="Kim M.K."/>
        </authorList>
    </citation>
    <scope>NUCLEOTIDE SEQUENCE [LARGE SCALE GENOMIC DNA]</scope>
    <source>
        <strain evidence="3">18JY67-1</strain>
    </source>
</reference>
<dbReference type="AlphaFoldDB" id="A0A3Q8X747"/>
<keyword evidence="3" id="KW-1185">Reference proteome</keyword>
<evidence type="ECO:0000313" key="2">
    <source>
        <dbReference type="EMBL" id="AZN41717.1"/>
    </source>
</evidence>
<evidence type="ECO:0000313" key="3">
    <source>
        <dbReference type="Proteomes" id="UP000272528"/>
    </source>
</evidence>
<keyword evidence="1" id="KW-0472">Membrane</keyword>
<dbReference type="Proteomes" id="UP000272528">
    <property type="component" value="Chromosome"/>
</dbReference>
<feature type="transmembrane region" description="Helical" evidence="1">
    <location>
        <begin position="93"/>
        <end position="111"/>
    </location>
</feature>
<name>A0A3Q8X747_9BACL</name>